<gene>
    <name evidence="1" type="ORF">SMRZ_LOCUS23416</name>
</gene>
<dbReference type="EMBL" id="UZAI01019694">
    <property type="protein sequence ID" value="VDP47116.1"/>
    <property type="molecule type" value="Genomic_DNA"/>
</dbReference>
<dbReference type="Proteomes" id="UP000277204">
    <property type="component" value="Unassembled WGS sequence"/>
</dbReference>
<sequence length="38" mass="4423">MYELTGISCHRLSTKLHCGDNDQQNQEYVENQQILDTP</sequence>
<protein>
    <submittedName>
        <fullName evidence="1">Uncharacterized protein</fullName>
    </submittedName>
</protein>
<evidence type="ECO:0000313" key="2">
    <source>
        <dbReference type="Proteomes" id="UP000277204"/>
    </source>
</evidence>
<accession>A0A3P8HV29</accession>
<name>A0A3P8HV29_9TREM</name>
<dbReference type="AlphaFoldDB" id="A0A3P8HV29"/>
<keyword evidence="2" id="KW-1185">Reference proteome</keyword>
<evidence type="ECO:0000313" key="1">
    <source>
        <dbReference type="EMBL" id="VDP47116.1"/>
    </source>
</evidence>
<reference evidence="1 2" key="1">
    <citation type="submission" date="2018-11" db="EMBL/GenBank/DDBJ databases">
        <authorList>
            <consortium name="Pathogen Informatics"/>
        </authorList>
    </citation>
    <scope>NUCLEOTIDE SEQUENCE [LARGE SCALE GENOMIC DNA]</scope>
    <source>
        <strain evidence="1 2">Zambia</strain>
    </source>
</reference>
<proteinExistence type="predicted"/>
<organism evidence="1 2">
    <name type="scientific">Schistosoma margrebowiei</name>
    <dbReference type="NCBI Taxonomy" id="48269"/>
    <lineage>
        <taxon>Eukaryota</taxon>
        <taxon>Metazoa</taxon>
        <taxon>Spiralia</taxon>
        <taxon>Lophotrochozoa</taxon>
        <taxon>Platyhelminthes</taxon>
        <taxon>Trematoda</taxon>
        <taxon>Digenea</taxon>
        <taxon>Strigeidida</taxon>
        <taxon>Schistosomatoidea</taxon>
        <taxon>Schistosomatidae</taxon>
        <taxon>Schistosoma</taxon>
    </lineage>
</organism>